<sequence>MGHDRDALAAGFRQGAGVPRKRRIGIPHPLHQAFTTAPAAANIQPLKGIGQNRTRAADQLSICH</sequence>
<evidence type="ECO:0000256" key="1">
    <source>
        <dbReference type="SAM" id="MobiDB-lite"/>
    </source>
</evidence>
<accession>A0ABU0MNL5</accession>
<feature type="region of interest" description="Disordered" evidence="1">
    <location>
        <begin position="1"/>
        <end position="22"/>
    </location>
</feature>
<evidence type="ECO:0000313" key="2">
    <source>
        <dbReference type="EMBL" id="MDQ0535055.1"/>
    </source>
</evidence>
<proteinExistence type="predicted"/>
<comment type="caution">
    <text evidence="2">The sequence shown here is derived from an EMBL/GenBank/DDBJ whole genome shotgun (WGS) entry which is preliminary data.</text>
</comment>
<reference evidence="2 3" key="1">
    <citation type="submission" date="2023-07" db="EMBL/GenBank/DDBJ databases">
        <title>Genomic Encyclopedia of Type Strains, Phase IV (KMG-IV): sequencing the most valuable type-strain genomes for metagenomic binning, comparative biology and taxonomic classification.</title>
        <authorList>
            <person name="Goeker M."/>
        </authorList>
    </citation>
    <scope>NUCLEOTIDE SEQUENCE [LARGE SCALE GENOMIC DNA]</scope>
    <source>
        <strain evidence="2 3">DSM 19922</strain>
    </source>
</reference>
<dbReference type="EMBL" id="JAUSVU010000015">
    <property type="protein sequence ID" value="MDQ0535055.1"/>
    <property type="molecule type" value="Genomic_DNA"/>
</dbReference>
<name>A0ABU0MNL5_9PROT</name>
<dbReference type="Proteomes" id="UP001244552">
    <property type="component" value="Unassembled WGS sequence"/>
</dbReference>
<dbReference type="RefSeq" id="WP_209986518.1">
    <property type="nucleotide sequence ID" value="NZ_JAGINO010000019.1"/>
</dbReference>
<evidence type="ECO:0000313" key="3">
    <source>
        <dbReference type="Proteomes" id="UP001244552"/>
    </source>
</evidence>
<organism evidence="2 3">
    <name type="scientific">Azospirillum picis</name>
    <dbReference type="NCBI Taxonomy" id="488438"/>
    <lineage>
        <taxon>Bacteria</taxon>
        <taxon>Pseudomonadati</taxon>
        <taxon>Pseudomonadota</taxon>
        <taxon>Alphaproteobacteria</taxon>
        <taxon>Rhodospirillales</taxon>
        <taxon>Azospirillaceae</taxon>
        <taxon>Azospirillum</taxon>
    </lineage>
</organism>
<evidence type="ECO:0008006" key="4">
    <source>
        <dbReference type="Google" id="ProtNLM"/>
    </source>
</evidence>
<protein>
    <recommendedName>
        <fullName evidence="4">Transposase</fullName>
    </recommendedName>
</protein>
<keyword evidence="3" id="KW-1185">Reference proteome</keyword>
<gene>
    <name evidence="2" type="ORF">QO018_003933</name>
</gene>